<evidence type="ECO:0000256" key="1">
    <source>
        <dbReference type="ARBA" id="ARBA00004496"/>
    </source>
</evidence>
<dbReference type="InterPro" id="IPR041569">
    <property type="entry name" value="AAA_lid_3"/>
</dbReference>
<dbReference type="Pfam" id="PF00004">
    <property type="entry name" value="AAA"/>
    <property type="match status" value="1"/>
</dbReference>
<keyword evidence="6 9" id="KW-0647">Proteasome</keyword>
<dbReference type="GO" id="GO:0005524">
    <property type="term" value="F:ATP binding"/>
    <property type="evidence" value="ECO:0007669"/>
    <property type="project" value="UniProtKB-UniRule"/>
</dbReference>
<evidence type="ECO:0000256" key="8">
    <source>
        <dbReference type="ARBA" id="ARBA00023186"/>
    </source>
</evidence>
<evidence type="ECO:0000259" key="12">
    <source>
        <dbReference type="SMART" id="SM00382"/>
    </source>
</evidence>
<comment type="subcellular location">
    <subcellularLocation>
        <location evidence="1 9">Cytoplasm</location>
    </subcellularLocation>
</comment>
<dbReference type="InterPro" id="IPR023501">
    <property type="entry name" value="Nucleotidase_PAN"/>
</dbReference>
<comment type="caution">
    <text evidence="13">The sequence shown here is derived from an EMBL/GenBank/DDBJ whole genome shotgun (WGS) entry which is preliminary data.</text>
</comment>
<dbReference type="SMART" id="SM00382">
    <property type="entry name" value="AAA"/>
    <property type="match status" value="1"/>
</dbReference>
<comment type="similarity">
    <text evidence="2 9 10">Belongs to the AAA ATPase family.</text>
</comment>
<dbReference type="NCBIfam" id="NF003069">
    <property type="entry name" value="PRK03992.1"/>
    <property type="match status" value="1"/>
</dbReference>
<dbReference type="FunFam" id="3.40.50.300:FF:000033">
    <property type="entry name" value="26S protease regulatory subunit 6B"/>
    <property type="match status" value="1"/>
</dbReference>
<keyword evidence="14" id="KW-1185">Reference proteome</keyword>
<organism evidence="13 14">
    <name type="scientific">Haloarcula terrestris</name>
    <dbReference type="NCBI Taxonomy" id="2950533"/>
    <lineage>
        <taxon>Archaea</taxon>
        <taxon>Methanobacteriati</taxon>
        <taxon>Methanobacteriota</taxon>
        <taxon>Stenosarchaea group</taxon>
        <taxon>Halobacteria</taxon>
        <taxon>Halobacteriales</taxon>
        <taxon>Haloarculaceae</taxon>
        <taxon>Haloarcula</taxon>
    </lineage>
</organism>
<protein>
    <recommendedName>
        <fullName evidence="9">Proteasome-activating nucleotidase</fullName>
        <shortName evidence="9">PAN</shortName>
    </recommendedName>
    <alternativeName>
        <fullName evidence="9">Proteasomal ATPase</fullName>
    </alternativeName>
    <alternativeName>
        <fullName evidence="9">Proteasome regulatory ATPase</fullName>
    </alternativeName>
    <alternativeName>
        <fullName evidence="9">Proteasome regulatory particle</fullName>
    </alternativeName>
</protein>
<dbReference type="InterPro" id="IPR050221">
    <property type="entry name" value="26S_Proteasome_ATPase"/>
</dbReference>
<dbReference type="InterPro" id="IPR027417">
    <property type="entry name" value="P-loop_NTPase"/>
</dbReference>
<dbReference type="SUPFAM" id="SSF52540">
    <property type="entry name" value="P-loop containing nucleoside triphosphate hydrolases"/>
    <property type="match status" value="1"/>
</dbReference>
<feature type="compositionally biased region" description="Basic and acidic residues" evidence="11">
    <location>
        <begin position="9"/>
        <end position="20"/>
    </location>
</feature>
<feature type="domain" description="AAA+ ATPase" evidence="12">
    <location>
        <begin position="184"/>
        <end position="323"/>
    </location>
</feature>
<comment type="domain">
    <text evidence="9">Consists of three main regions, an N-terminal coiled-coil domain that may assist in substrate recognition, an interdomain involved in PAN hexamerization, and a C-terminal ATPase domain of the AAA type.</text>
</comment>
<evidence type="ECO:0000256" key="9">
    <source>
        <dbReference type="HAMAP-Rule" id="MF_00553"/>
    </source>
</evidence>
<evidence type="ECO:0000256" key="5">
    <source>
        <dbReference type="ARBA" id="ARBA00022840"/>
    </source>
</evidence>
<evidence type="ECO:0000256" key="6">
    <source>
        <dbReference type="ARBA" id="ARBA00022942"/>
    </source>
</evidence>
<dbReference type="Pfam" id="PF17862">
    <property type="entry name" value="AAA_lid_3"/>
    <property type="match status" value="1"/>
</dbReference>
<dbReference type="PROSITE" id="PS00674">
    <property type="entry name" value="AAA"/>
    <property type="match status" value="1"/>
</dbReference>
<keyword evidence="8 9" id="KW-0143">Chaperone</keyword>
<proteinExistence type="inferred from homology"/>
<gene>
    <name evidence="9" type="primary">pan</name>
    <name evidence="13" type="ORF">NDI54_10955</name>
</gene>
<evidence type="ECO:0000256" key="10">
    <source>
        <dbReference type="RuleBase" id="RU003651"/>
    </source>
</evidence>
<dbReference type="InterPro" id="IPR003593">
    <property type="entry name" value="AAA+_ATPase"/>
</dbReference>
<evidence type="ECO:0000256" key="3">
    <source>
        <dbReference type="ARBA" id="ARBA00022490"/>
    </source>
</evidence>
<evidence type="ECO:0000256" key="4">
    <source>
        <dbReference type="ARBA" id="ARBA00022741"/>
    </source>
</evidence>
<dbReference type="AlphaFoldDB" id="A0AAE4EZX2"/>
<dbReference type="PANTHER" id="PTHR23073">
    <property type="entry name" value="26S PROTEASOME REGULATORY SUBUNIT"/>
    <property type="match status" value="1"/>
</dbReference>
<dbReference type="Proteomes" id="UP001253439">
    <property type="component" value="Unassembled WGS sequence"/>
</dbReference>
<dbReference type="Gene3D" id="2.40.50.140">
    <property type="entry name" value="Nucleic acid-binding proteins"/>
    <property type="match status" value="1"/>
</dbReference>
<dbReference type="GO" id="GO:0005737">
    <property type="term" value="C:cytoplasm"/>
    <property type="evidence" value="ECO:0007669"/>
    <property type="project" value="UniProtKB-SubCell"/>
</dbReference>
<evidence type="ECO:0000256" key="2">
    <source>
        <dbReference type="ARBA" id="ARBA00006914"/>
    </source>
</evidence>
<reference evidence="13 14" key="1">
    <citation type="submission" date="2022-06" db="EMBL/GenBank/DDBJ databases">
        <title>Haloarcula sp. a new haloarchaeum isolate from saline soil.</title>
        <authorList>
            <person name="Strakova D."/>
            <person name="Galisteo C."/>
            <person name="Sanchez-Porro C."/>
            <person name="Ventosa A."/>
        </authorList>
    </citation>
    <scope>NUCLEOTIDE SEQUENCE [LARGE SCALE GENOMIC DNA]</scope>
    <source>
        <strain evidence="13 14">S1AR25-5A</strain>
    </source>
</reference>
<dbReference type="RefSeq" id="WP_310896499.1">
    <property type="nucleotide sequence ID" value="NZ_JAMQOM010000004.1"/>
</dbReference>
<comment type="subunit">
    <text evidence="9">Homohexamer. The hexameric complex has a two-ring architecture resembling a top hat that caps the 20S proteasome core at one or both ends. Upon ATP-binding, the C-terminus of PAN interacts with the alpha-rings of the proteasome core by binding to the intersubunit pockets.</text>
</comment>
<dbReference type="NCBIfam" id="NF047747">
    <property type="entry name" value="PrtsmActNtasePan2"/>
    <property type="match status" value="1"/>
</dbReference>
<accession>A0AAE4EZX2</accession>
<dbReference type="EMBL" id="JAMQOM010000004">
    <property type="protein sequence ID" value="MDS0221866.1"/>
    <property type="molecule type" value="Genomic_DNA"/>
</dbReference>
<dbReference type="InterPro" id="IPR003960">
    <property type="entry name" value="ATPase_AAA_CS"/>
</dbReference>
<comment type="function">
    <text evidence="9">ATPase which is responsible for recognizing, binding, unfolding and translocation of substrate proteins into the archaeal 20S proteasome core particle. Is essential for opening the gate of the 20S proteasome via an interaction with its C-terminus, thereby allowing substrate entry and access to the site of proteolysis. Thus, the C-termini of the proteasomal ATPase function like a 'key in a lock' to induce gate opening and therefore regulate proteolysis. Unfolding activity requires energy from ATP hydrolysis, whereas ATP binding alone promotes ATPase-20S proteasome association which triggers gate opening, and supports translocation of unfolded substrates.</text>
</comment>
<dbReference type="GO" id="GO:0022623">
    <property type="term" value="C:proteasome-activating nucleotidase complex"/>
    <property type="evidence" value="ECO:0007669"/>
    <property type="project" value="UniProtKB-UniRule"/>
</dbReference>
<feature type="binding site" evidence="9">
    <location>
        <position position="334"/>
    </location>
    <ligand>
        <name>ATP</name>
        <dbReference type="ChEBI" id="CHEBI:30616"/>
    </ligand>
</feature>
<evidence type="ECO:0000313" key="13">
    <source>
        <dbReference type="EMBL" id="MDS0221866.1"/>
    </source>
</evidence>
<keyword evidence="7 9" id="KW-0175">Coiled coil</keyword>
<evidence type="ECO:0000256" key="7">
    <source>
        <dbReference type="ARBA" id="ARBA00023054"/>
    </source>
</evidence>
<dbReference type="Gene3D" id="1.10.8.60">
    <property type="match status" value="1"/>
</dbReference>
<dbReference type="HAMAP" id="MF_00553">
    <property type="entry name" value="PAN"/>
    <property type="match status" value="1"/>
</dbReference>
<dbReference type="InterPro" id="IPR003959">
    <property type="entry name" value="ATPase_AAA_core"/>
</dbReference>
<name>A0AAE4EZX2_9EURY</name>
<keyword evidence="4 9" id="KW-0547">Nucleotide-binding</keyword>
<evidence type="ECO:0000313" key="14">
    <source>
        <dbReference type="Proteomes" id="UP001253439"/>
    </source>
</evidence>
<dbReference type="GO" id="GO:0043335">
    <property type="term" value="P:protein unfolding"/>
    <property type="evidence" value="ECO:0007669"/>
    <property type="project" value="UniProtKB-UniRule"/>
</dbReference>
<dbReference type="GO" id="GO:0016887">
    <property type="term" value="F:ATP hydrolysis activity"/>
    <property type="evidence" value="ECO:0007669"/>
    <property type="project" value="UniProtKB-UniRule"/>
</dbReference>
<evidence type="ECO:0000256" key="11">
    <source>
        <dbReference type="SAM" id="MobiDB-lite"/>
    </source>
</evidence>
<feature type="region of interest" description="Disordered" evidence="11">
    <location>
        <begin position="1"/>
        <end position="20"/>
    </location>
</feature>
<feature type="coiled-coil region" evidence="9">
    <location>
        <begin position="25"/>
        <end position="73"/>
    </location>
</feature>
<keyword evidence="5 9" id="KW-0067">ATP-binding</keyword>
<sequence>MSRSPSLPERPRLELDPDMTPDERLEALREHFKEIVQVNEQLTEQLDAARDRQHGLTDEVDQLERENETLKTSSLYIATAEELTDDGVVVKQHGNNQEVLTEVSPSIRDGLEAGDRVAINDSFGVKQILDPETDARAQAMQVDGSPDVSYEDIGGLEEQIREVREAVEEPLINADQFREVGIEPPSGVLLHGPPGTGKTMLAKAVANETDATFIKMAGSELVRKFIGEGARLVRDLFELAAEREPAIIFIDEIDAIAAKRTESKTSGDAEVQRTMMQLLSEMDGFDERGEIRIIAATNRFDMLDRAILRPGRFDRLIEVPNPDVEGRERILEIHTQEMNLDDDVDLGAFAAETDGLSGAELASLATEAGMFAIRDGRTTVQQSDLHDALAKIEADDDASSVPVAFA</sequence>
<dbReference type="GO" id="GO:0010498">
    <property type="term" value="P:proteasomal protein catabolic process"/>
    <property type="evidence" value="ECO:0007669"/>
    <property type="project" value="UniProtKB-UniRule"/>
</dbReference>
<keyword evidence="3 9" id="KW-0963">Cytoplasm</keyword>
<dbReference type="InterPro" id="IPR012340">
    <property type="entry name" value="NA-bd_OB-fold"/>
</dbReference>
<dbReference type="Gene3D" id="3.40.50.300">
    <property type="entry name" value="P-loop containing nucleotide triphosphate hydrolases"/>
    <property type="match status" value="1"/>
</dbReference>
<feature type="binding site" evidence="9">
    <location>
        <begin position="195"/>
        <end position="200"/>
    </location>
    <ligand>
        <name>ATP</name>
        <dbReference type="ChEBI" id="CHEBI:30616"/>
    </ligand>
</feature>